<dbReference type="Proteomes" id="UP001203852">
    <property type="component" value="Unassembled WGS sequence"/>
</dbReference>
<keyword evidence="2" id="KW-0479">Metal-binding</keyword>
<feature type="region of interest" description="Disordered" evidence="8">
    <location>
        <begin position="633"/>
        <end position="697"/>
    </location>
</feature>
<keyword evidence="4" id="KW-0805">Transcription regulation</keyword>
<feature type="compositionally biased region" description="Polar residues" evidence="8">
    <location>
        <begin position="633"/>
        <end position="642"/>
    </location>
</feature>
<protein>
    <submittedName>
        <fullName evidence="10">Fungal-specific transcription factor domain-containing protein</fullName>
    </submittedName>
</protein>
<dbReference type="SMART" id="SM00906">
    <property type="entry name" value="Fungal_trans"/>
    <property type="match status" value="1"/>
</dbReference>
<gene>
    <name evidence="10" type="ORF">EDD36DRAFT_201542</name>
</gene>
<evidence type="ECO:0000256" key="4">
    <source>
        <dbReference type="ARBA" id="ARBA00023015"/>
    </source>
</evidence>
<dbReference type="InterPro" id="IPR007219">
    <property type="entry name" value="XnlR_reg_dom"/>
</dbReference>
<evidence type="ECO:0000256" key="7">
    <source>
        <dbReference type="ARBA" id="ARBA00023242"/>
    </source>
</evidence>
<keyword evidence="7" id="KW-0539">Nucleus</keyword>
<dbReference type="SUPFAM" id="SSF57701">
    <property type="entry name" value="Zn2/Cys6 DNA-binding domain"/>
    <property type="match status" value="1"/>
</dbReference>
<accession>A0AAN6DY72</accession>
<evidence type="ECO:0000259" key="9">
    <source>
        <dbReference type="PROSITE" id="PS50048"/>
    </source>
</evidence>
<dbReference type="EMBL" id="MU404353">
    <property type="protein sequence ID" value="KAI1613608.1"/>
    <property type="molecule type" value="Genomic_DNA"/>
</dbReference>
<evidence type="ECO:0000313" key="11">
    <source>
        <dbReference type="Proteomes" id="UP001203852"/>
    </source>
</evidence>
<feature type="region of interest" description="Disordered" evidence="8">
    <location>
        <begin position="80"/>
        <end position="118"/>
    </location>
</feature>
<dbReference type="InterPro" id="IPR001138">
    <property type="entry name" value="Zn2Cys6_DnaBD"/>
</dbReference>
<keyword evidence="5" id="KW-0238">DNA-binding</keyword>
<dbReference type="GO" id="GO:0043565">
    <property type="term" value="F:sequence-specific DNA binding"/>
    <property type="evidence" value="ECO:0007669"/>
    <property type="project" value="TreeGrafter"/>
</dbReference>
<evidence type="ECO:0000313" key="10">
    <source>
        <dbReference type="EMBL" id="KAI1613608.1"/>
    </source>
</evidence>
<keyword evidence="3" id="KW-0862">Zinc</keyword>
<sequence>MAGVLRAEDDAPSPRRNKRPRVLVACQRCKSRRQKCDNASPACSNCARSGVSCVYAENAYPSSYVKMLEDRLGMLEAQLGSPSQVSEREELRSLTQPSRARHSPTLLTEQPTRSAPSNRLTLGLGVLSSVAAAEPHYFGSSSGLSLAHFVQAAIESGTHDGSEVSLPLLADRPFSNHAPSSQTPLAPIPAPKVGSRYIRAYLASVHPLYPFLDRRALWESQRQHSSFHADSSPDSRLDLAVLHLVYAIGSRCLELLGSANVAKHTPQGHFLAAMKYVPEAMTWTSIRSIEVTLLLGLHSMRSPSGTSVWHLCGLALRQCLELGLHKQRVVPPHQLVQDQKRKRLFWSAFIFERKTALVLGRPFAISDKEIDADLPLEVDDDEEDIEQLDAARQAQPSSGDTDSRHTSMSLHRYHILLYRIHTKIRFTLHALKNSHKAGKLRDKIALRFQELEEWKGCVLDHYSKSLDSSRLHLESRKSSDDDNSSDSEPDRARGLRKSVEIERTELLLEYNKARRSLLQPLMTEGQGHYTFGPPEYAACVDASGQICQLYRRLHRLSPVPFTLRDLHAVFVAGFTLIYCICNRPSLYDAHRAADIGACSTVLYVISEQWTSARKYRDAFEMVVEKMIERTRSAAQDQAVLSNDTRRDTRSTKPRRQRGAKAHRAQPDPPDYLAPPSGPAVHNAASYVDQEASRTQEQADIGAGQPLIQASFGSPRFEDDLTPSALDGFGFGLDLDFEYDEIGNLLTNEGLDWFTDAVL</sequence>
<feature type="compositionally biased region" description="Basic and acidic residues" evidence="8">
    <location>
        <begin position="470"/>
        <end position="480"/>
    </location>
</feature>
<dbReference type="PANTHER" id="PTHR47782">
    <property type="entry name" value="ZN(II)2CYS6 TRANSCRIPTION FACTOR (EUROFUNG)-RELATED"/>
    <property type="match status" value="1"/>
</dbReference>
<dbReference type="GO" id="GO:0008270">
    <property type="term" value="F:zinc ion binding"/>
    <property type="evidence" value="ECO:0007669"/>
    <property type="project" value="InterPro"/>
</dbReference>
<organism evidence="10 11">
    <name type="scientific">Exophiala viscosa</name>
    <dbReference type="NCBI Taxonomy" id="2486360"/>
    <lineage>
        <taxon>Eukaryota</taxon>
        <taxon>Fungi</taxon>
        <taxon>Dikarya</taxon>
        <taxon>Ascomycota</taxon>
        <taxon>Pezizomycotina</taxon>
        <taxon>Eurotiomycetes</taxon>
        <taxon>Chaetothyriomycetidae</taxon>
        <taxon>Chaetothyriales</taxon>
        <taxon>Herpotrichiellaceae</taxon>
        <taxon>Exophiala</taxon>
    </lineage>
</organism>
<evidence type="ECO:0000256" key="1">
    <source>
        <dbReference type="ARBA" id="ARBA00004123"/>
    </source>
</evidence>
<keyword evidence="11" id="KW-1185">Reference proteome</keyword>
<evidence type="ECO:0000256" key="5">
    <source>
        <dbReference type="ARBA" id="ARBA00023125"/>
    </source>
</evidence>
<reference evidence="10" key="1">
    <citation type="journal article" date="2022" name="bioRxiv">
        <title>Deciphering the potential niche of two novel black yeast fungi from a biological soil crust based on their genomes, phenotypes, and melanin regulation.</title>
        <authorList>
            <consortium name="DOE Joint Genome Institute"/>
            <person name="Carr E.C."/>
            <person name="Barton Q."/>
            <person name="Grambo S."/>
            <person name="Sullivan M."/>
            <person name="Renfro C.M."/>
            <person name="Kuo A."/>
            <person name="Pangilinan J."/>
            <person name="Lipzen A."/>
            <person name="Keymanesh K."/>
            <person name="Savage E."/>
            <person name="Barry K."/>
            <person name="Grigoriev I.V."/>
            <person name="Riekhof W.R."/>
            <person name="Harris S.S."/>
        </authorList>
    </citation>
    <scope>NUCLEOTIDE SEQUENCE</scope>
    <source>
        <strain evidence="10">JF 03-4F</strain>
    </source>
</reference>
<name>A0AAN6DY72_9EURO</name>
<dbReference type="InterPro" id="IPR052202">
    <property type="entry name" value="Yeast_MetPath_Reg"/>
</dbReference>
<dbReference type="PANTHER" id="PTHR47782:SF12">
    <property type="entry name" value="ZN(II)2CYS6 TRANSCRIPTION FACTOR (EUROFUNG)"/>
    <property type="match status" value="1"/>
</dbReference>
<dbReference type="Gene3D" id="4.10.240.10">
    <property type="entry name" value="Zn(2)-C6 fungal-type DNA-binding domain"/>
    <property type="match status" value="1"/>
</dbReference>
<dbReference type="CDD" id="cd00067">
    <property type="entry name" value="GAL4"/>
    <property type="match status" value="1"/>
</dbReference>
<dbReference type="GO" id="GO:0000981">
    <property type="term" value="F:DNA-binding transcription factor activity, RNA polymerase II-specific"/>
    <property type="evidence" value="ECO:0007669"/>
    <property type="project" value="InterPro"/>
</dbReference>
<dbReference type="CDD" id="cd12148">
    <property type="entry name" value="fungal_TF_MHR"/>
    <property type="match status" value="1"/>
</dbReference>
<keyword evidence="6" id="KW-0804">Transcription</keyword>
<proteinExistence type="predicted"/>
<dbReference type="Pfam" id="PF00172">
    <property type="entry name" value="Zn_clus"/>
    <property type="match status" value="1"/>
</dbReference>
<dbReference type="AlphaFoldDB" id="A0AAN6DY72"/>
<dbReference type="Pfam" id="PF04082">
    <property type="entry name" value="Fungal_trans"/>
    <property type="match status" value="1"/>
</dbReference>
<dbReference type="GO" id="GO:0005634">
    <property type="term" value="C:nucleus"/>
    <property type="evidence" value="ECO:0007669"/>
    <property type="project" value="UniProtKB-SubCell"/>
</dbReference>
<evidence type="ECO:0000256" key="6">
    <source>
        <dbReference type="ARBA" id="ARBA00023163"/>
    </source>
</evidence>
<feature type="domain" description="Zn(2)-C6 fungal-type" evidence="9">
    <location>
        <begin position="25"/>
        <end position="55"/>
    </location>
</feature>
<feature type="region of interest" description="Disordered" evidence="8">
    <location>
        <begin position="470"/>
        <end position="495"/>
    </location>
</feature>
<dbReference type="GO" id="GO:0045944">
    <property type="term" value="P:positive regulation of transcription by RNA polymerase II"/>
    <property type="evidence" value="ECO:0007669"/>
    <property type="project" value="TreeGrafter"/>
</dbReference>
<feature type="compositionally biased region" description="Polar residues" evidence="8">
    <location>
        <begin position="105"/>
        <end position="118"/>
    </location>
</feature>
<dbReference type="PROSITE" id="PS50048">
    <property type="entry name" value="ZN2_CY6_FUNGAL_2"/>
    <property type="match status" value="1"/>
</dbReference>
<dbReference type="GO" id="GO:0006351">
    <property type="term" value="P:DNA-templated transcription"/>
    <property type="evidence" value="ECO:0007669"/>
    <property type="project" value="InterPro"/>
</dbReference>
<dbReference type="SMART" id="SM00066">
    <property type="entry name" value="GAL4"/>
    <property type="match status" value="1"/>
</dbReference>
<dbReference type="InterPro" id="IPR036864">
    <property type="entry name" value="Zn2-C6_fun-type_DNA-bd_sf"/>
</dbReference>
<feature type="compositionally biased region" description="Pro residues" evidence="8">
    <location>
        <begin position="666"/>
        <end position="677"/>
    </location>
</feature>
<evidence type="ECO:0000256" key="2">
    <source>
        <dbReference type="ARBA" id="ARBA00022723"/>
    </source>
</evidence>
<evidence type="ECO:0000256" key="8">
    <source>
        <dbReference type="SAM" id="MobiDB-lite"/>
    </source>
</evidence>
<comment type="subcellular location">
    <subcellularLocation>
        <location evidence="1">Nucleus</location>
    </subcellularLocation>
</comment>
<feature type="compositionally biased region" description="Basic residues" evidence="8">
    <location>
        <begin position="651"/>
        <end position="663"/>
    </location>
</feature>
<evidence type="ECO:0000256" key="3">
    <source>
        <dbReference type="ARBA" id="ARBA00022833"/>
    </source>
</evidence>
<dbReference type="PROSITE" id="PS00463">
    <property type="entry name" value="ZN2_CY6_FUNGAL_1"/>
    <property type="match status" value="1"/>
</dbReference>
<comment type="caution">
    <text evidence="10">The sequence shown here is derived from an EMBL/GenBank/DDBJ whole genome shotgun (WGS) entry which is preliminary data.</text>
</comment>